<proteinExistence type="predicted"/>
<sequence length="182" mass="21150">MKNFEIGQKVVATIGDLVWDTEIVDIVNNSKENGVWVDHPELGKEDITYVNLLRANNNIEIVQEVSREVVKETEMREARKIVEKALRWEEEDVKVSVKIYDFYEDGFEGRQQAYDVEIQWAIGEETYTDCVVTDSFYSNVEEDEVSLKDAQKRAKTVLKSVKGWFEYSDNVIVENNVEVYHA</sequence>
<dbReference type="EMBL" id="MH884508">
    <property type="protein sequence ID" value="AYP68196.1"/>
    <property type="molecule type" value="Genomic_DNA"/>
</dbReference>
<protein>
    <submittedName>
        <fullName evidence="1">Uncharacterized protein</fullName>
    </submittedName>
</protein>
<reference evidence="1 2" key="1">
    <citation type="submission" date="2018-09" db="EMBL/GenBank/DDBJ databases">
        <title>Comparative Genomic Analysis of Eight Novel Haloalkaliphilic Bacteriophages from Lake Elmenteita, Kenya.</title>
        <authorList>
            <person name="Akhwale J.K."/>
        </authorList>
    </citation>
    <scope>NUCLEOTIDE SEQUENCE [LARGE SCALE GENOMIC DNA]</scope>
</reference>
<evidence type="ECO:0000313" key="2">
    <source>
        <dbReference type="Proteomes" id="UP000274199"/>
    </source>
</evidence>
<evidence type="ECO:0000313" key="1">
    <source>
        <dbReference type="EMBL" id="AYP68196.1"/>
    </source>
</evidence>
<accession>A0A3G3BVV4</accession>
<dbReference type="Proteomes" id="UP000274199">
    <property type="component" value="Segment"/>
</dbReference>
<name>A0A3G3BVV4_9CAUD</name>
<gene>
    <name evidence="1" type="ORF">vBBcoS136_00064</name>
</gene>
<keyword evidence="2" id="KW-1185">Reference proteome</keyword>
<organism evidence="1 2">
    <name type="scientific">Bacillus phage vB_BcoS-136</name>
    <dbReference type="NCBI Taxonomy" id="2419619"/>
    <lineage>
        <taxon>Viruses</taxon>
        <taxon>Duplodnaviria</taxon>
        <taxon>Heunggongvirae</taxon>
        <taxon>Uroviricota</taxon>
        <taxon>Caudoviricetes</taxon>
        <taxon>Heleneionescovirinae</taxon>
        <taxon>Kenyattavirus</taxon>
        <taxon>Kenyattavirus kv136</taxon>
    </lineage>
</organism>